<comment type="caution">
    <text evidence="1">The sequence shown here is derived from an EMBL/GenBank/DDBJ whole genome shotgun (WGS) entry which is preliminary data.</text>
</comment>
<dbReference type="EMBL" id="LAZR01001840">
    <property type="protein sequence ID" value="KKN38285.1"/>
    <property type="molecule type" value="Genomic_DNA"/>
</dbReference>
<evidence type="ECO:0000313" key="1">
    <source>
        <dbReference type="EMBL" id="KKN38285.1"/>
    </source>
</evidence>
<organism evidence="1">
    <name type="scientific">marine sediment metagenome</name>
    <dbReference type="NCBI Taxonomy" id="412755"/>
    <lineage>
        <taxon>unclassified sequences</taxon>
        <taxon>metagenomes</taxon>
        <taxon>ecological metagenomes</taxon>
    </lineage>
</organism>
<name>A0A0F9Q2Y8_9ZZZZ</name>
<accession>A0A0F9Q2Y8</accession>
<protein>
    <submittedName>
        <fullName evidence="1">Uncharacterized protein</fullName>
    </submittedName>
</protein>
<dbReference type="AlphaFoldDB" id="A0A0F9Q2Y8"/>
<gene>
    <name evidence="1" type="ORF">LCGC14_0754920</name>
</gene>
<sequence>MNELIKKIDFNYLSFNFFLIRITETIPITKPTIIRLNPGIPGVVEVSTVSLTIIMRTFEVLLPLSL</sequence>
<reference evidence="1" key="1">
    <citation type="journal article" date="2015" name="Nature">
        <title>Complex archaea that bridge the gap between prokaryotes and eukaryotes.</title>
        <authorList>
            <person name="Spang A."/>
            <person name="Saw J.H."/>
            <person name="Jorgensen S.L."/>
            <person name="Zaremba-Niedzwiedzka K."/>
            <person name="Martijn J."/>
            <person name="Lind A.E."/>
            <person name="van Eijk R."/>
            <person name="Schleper C."/>
            <person name="Guy L."/>
            <person name="Ettema T.J."/>
        </authorList>
    </citation>
    <scope>NUCLEOTIDE SEQUENCE</scope>
</reference>
<proteinExistence type="predicted"/>